<comment type="subcellular location">
    <subcellularLocation>
        <location evidence="3">Endoplasmic reticulum lumen</location>
    </subcellularLocation>
</comment>
<keyword evidence="12" id="KW-0325">Glycoprotein</keyword>
<reference evidence="17" key="1">
    <citation type="submission" date="2024-02" db="UniProtKB">
        <authorList>
            <consortium name="WormBaseParasite"/>
        </authorList>
    </citation>
    <scope>IDENTIFICATION</scope>
</reference>
<dbReference type="GO" id="GO:0005788">
    <property type="term" value="C:endoplasmic reticulum lumen"/>
    <property type="evidence" value="ECO:0007669"/>
    <property type="project" value="UniProtKB-SubCell"/>
</dbReference>
<evidence type="ECO:0000256" key="1">
    <source>
        <dbReference type="ARBA" id="ARBA00001961"/>
    </source>
</evidence>
<evidence type="ECO:0000256" key="7">
    <source>
        <dbReference type="ARBA" id="ARBA00022824"/>
    </source>
</evidence>
<evidence type="ECO:0000256" key="12">
    <source>
        <dbReference type="ARBA" id="ARBA00023180"/>
    </source>
</evidence>
<keyword evidence="6" id="KW-0479">Metal-binding</keyword>
<dbReference type="PROSITE" id="PS51471">
    <property type="entry name" value="FE2OG_OXY"/>
    <property type="match status" value="1"/>
</dbReference>
<accession>A0AAF3FNL0</accession>
<dbReference type="Pfam" id="PF08336">
    <property type="entry name" value="P4Ha_N"/>
    <property type="match status" value="1"/>
</dbReference>
<comment type="function">
    <text evidence="2">Catalyzes the post-translational formation of 4-hydroxyproline in -Xaa-Pro-Gly- sequences in collagens and other proteins.</text>
</comment>
<comment type="cofactor">
    <cofactor evidence="1">
        <name>L-ascorbate</name>
        <dbReference type="ChEBI" id="CHEBI:38290"/>
    </cofactor>
</comment>
<evidence type="ECO:0000256" key="6">
    <source>
        <dbReference type="ARBA" id="ARBA00022723"/>
    </source>
</evidence>
<name>A0AAF3FNL0_9BILA</name>
<protein>
    <recommendedName>
        <fullName evidence="5">procollagen-proline 4-dioxygenase</fullName>
        <ecNumber evidence="5">1.14.11.2</ecNumber>
    </recommendedName>
</protein>
<dbReference type="Gene3D" id="2.60.120.620">
    <property type="entry name" value="q2cbj1_9rhob like domain"/>
    <property type="match status" value="1"/>
</dbReference>
<dbReference type="Pfam" id="PF13640">
    <property type="entry name" value="2OG-FeII_Oxy_3"/>
    <property type="match status" value="1"/>
</dbReference>
<dbReference type="GO" id="GO:0004656">
    <property type="term" value="F:procollagen-proline 4-dioxygenase activity"/>
    <property type="evidence" value="ECO:0007669"/>
    <property type="project" value="UniProtKB-EC"/>
</dbReference>
<dbReference type="AlphaFoldDB" id="A0AAF3FNL0"/>
<keyword evidence="7" id="KW-0256">Endoplasmic reticulum</keyword>
<dbReference type="Proteomes" id="UP000887575">
    <property type="component" value="Unassembled WGS sequence"/>
</dbReference>
<dbReference type="EC" id="1.14.11.2" evidence="5"/>
<dbReference type="Gene3D" id="1.25.40.10">
    <property type="entry name" value="Tetratricopeptide repeat domain"/>
    <property type="match status" value="1"/>
</dbReference>
<proteinExistence type="inferred from homology"/>
<dbReference type="InterPro" id="IPR005123">
    <property type="entry name" value="Oxoglu/Fe-dep_dioxygenase_dom"/>
</dbReference>
<dbReference type="GO" id="GO:0031418">
    <property type="term" value="F:L-ascorbic acid binding"/>
    <property type="evidence" value="ECO:0007669"/>
    <property type="project" value="UniProtKB-KW"/>
</dbReference>
<keyword evidence="8" id="KW-0847">Vitamin C</keyword>
<evidence type="ECO:0000256" key="11">
    <source>
        <dbReference type="ARBA" id="ARBA00023004"/>
    </source>
</evidence>
<evidence type="ECO:0000256" key="2">
    <source>
        <dbReference type="ARBA" id="ARBA00002035"/>
    </source>
</evidence>
<dbReference type="InterPro" id="IPR045054">
    <property type="entry name" value="P4HA-like"/>
</dbReference>
<dbReference type="GO" id="GO:0005506">
    <property type="term" value="F:iron ion binding"/>
    <property type="evidence" value="ECO:0007669"/>
    <property type="project" value="InterPro"/>
</dbReference>
<dbReference type="InterPro" id="IPR044862">
    <property type="entry name" value="Pro_4_hyd_alph_FE2OG_OXY"/>
</dbReference>
<dbReference type="PANTHER" id="PTHR10869:SF156">
    <property type="entry name" value="PROLYL 4-HYDROXYLASE SUBUNIT ALPHA-2"/>
    <property type="match status" value="1"/>
</dbReference>
<dbReference type="PANTHER" id="PTHR10869">
    <property type="entry name" value="PROLYL 4-HYDROXYLASE ALPHA SUBUNIT"/>
    <property type="match status" value="1"/>
</dbReference>
<keyword evidence="11" id="KW-0408">Iron</keyword>
<evidence type="ECO:0000256" key="8">
    <source>
        <dbReference type="ARBA" id="ARBA00022896"/>
    </source>
</evidence>
<organism evidence="16 17">
    <name type="scientific">Mesorhabditis belari</name>
    <dbReference type="NCBI Taxonomy" id="2138241"/>
    <lineage>
        <taxon>Eukaryota</taxon>
        <taxon>Metazoa</taxon>
        <taxon>Ecdysozoa</taxon>
        <taxon>Nematoda</taxon>
        <taxon>Chromadorea</taxon>
        <taxon>Rhabditida</taxon>
        <taxon>Rhabditina</taxon>
        <taxon>Rhabditomorpha</taxon>
        <taxon>Rhabditoidea</taxon>
        <taxon>Rhabditidae</taxon>
        <taxon>Mesorhabditinae</taxon>
        <taxon>Mesorhabditis</taxon>
    </lineage>
</organism>
<dbReference type="WBParaSite" id="MBELARI_LOCUS8532">
    <property type="protein sequence ID" value="MBELARI_LOCUS8532"/>
    <property type="gene ID" value="MBELARI_LOCUS8532"/>
</dbReference>
<dbReference type="InterPro" id="IPR006620">
    <property type="entry name" value="Pro_4_hyd_alph"/>
</dbReference>
<dbReference type="InterPro" id="IPR059068">
    <property type="entry name" value="TPR_P4H"/>
</dbReference>
<dbReference type="SUPFAM" id="SSF48452">
    <property type="entry name" value="TPR-like"/>
    <property type="match status" value="1"/>
</dbReference>
<feature type="signal peptide" evidence="14">
    <location>
        <begin position="1"/>
        <end position="16"/>
    </location>
</feature>
<feature type="coiled-coil region" evidence="13">
    <location>
        <begin position="43"/>
        <end position="70"/>
    </location>
</feature>
<evidence type="ECO:0000256" key="5">
    <source>
        <dbReference type="ARBA" id="ARBA00012269"/>
    </source>
</evidence>
<feature type="chain" id="PRO_5042103350" description="procollagen-proline 4-dioxygenase" evidence="14">
    <location>
        <begin position="17"/>
        <end position="539"/>
    </location>
</feature>
<keyword evidence="14" id="KW-0732">Signal</keyword>
<evidence type="ECO:0000256" key="9">
    <source>
        <dbReference type="ARBA" id="ARBA00022964"/>
    </source>
</evidence>
<dbReference type="Pfam" id="PF23558">
    <property type="entry name" value="TPR_P4H"/>
    <property type="match status" value="1"/>
</dbReference>
<evidence type="ECO:0000256" key="4">
    <source>
        <dbReference type="ARBA" id="ARBA00006511"/>
    </source>
</evidence>
<keyword evidence="16" id="KW-1185">Reference proteome</keyword>
<feature type="domain" description="Fe2OG dioxygenase" evidence="15">
    <location>
        <begin position="401"/>
        <end position="509"/>
    </location>
</feature>
<evidence type="ECO:0000313" key="17">
    <source>
        <dbReference type="WBParaSite" id="MBELARI_LOCUS8532"/>
    </source>
</evidence>
<dbReference type="InterPro" id="IPR011990">
    <property type="entry name" value="TPR-like_helical_dom_sf"/>
</dbReference>
<evidence type="ECO:0000256" key="10">
    <source>
        <dbReference type="ARBA" id="ARBA00023002"/>
    </source>
</evidence>
<sequence length="539" mass="62227">MRTLHLLSYLLAIAWADLFTATADLQHMLGAEKNIVPVINDYIEAEQERLEQLKKFAEEYNTRNAEAQEVGTEFVTNPINAFLLIKRLTSEWRQVEEMMRNNHAHRFIKNITVRREENEVKFPGEEDLSGAAIALLRLQDVYKLDTHDLANGMIRGEKVGHKLNAHDVFEVGRAAYNAKDYYHCLMWMQEALNRLENENPQTIEESEILEYLAYSLYQQGNVRRALTLTKKLARIAPGHPRARGNIKWYEDRLDGKELQGDLPPVVNKRVEWDGIPERDAYESLCRGEEKKPTPEEQRKLYCYYKNDRPFLKIAPIKVEIIRHNPLAVLFKQVVSDREIAVIQDLARPKLKRATVQNAVTGELEHASYRISKSAWLKEMESEVVARVNRRIGDMTNLNQETSEDLQIANYGLGGHYDPHYDFARKEETNAFKTLGTGNRIATVLFYMSQPDLGGATVFNKLGIAFFPSVHDALFWYNLKRNGDGDMRTRHAACPVLLGVKWVSNKWIHERGQEFTRPCGLDEDVYERFVGDLSPMHRPI</sequence>
<evidence type="ECO:0000313" key="16">
    <source>
        <dbReference type="Proteomes" id="UP000887575"/>
    </source>
</evidence>
<comment type="similarity">
    <text evidence="4">Belongs to the P4HA family.</text>
</comment>
<evidence type="ECO:0000256" key="3">
    <source>
        <dbReference type="ARBA" id="ARBA00004319"/>
    </source>
</evidence>
<dbReference type="FunFam" id="2.60.120.620:FF:000001">
    <property type="entry name" value="Prolyl 4-hydroxylase subunit alpha 2"/>
    <property type="match status" value="1"/>
</dbReference>
<dbReference type="Gene3D" id="6.10.140.1460">
    <property type="match status" value="1"/>
</dbReference>
<evidence type="ECO:0000259" key="15">
    <source>
        <dbReference type="PROSITE" id="PS51471"/>
    </source>
</evidence>
<dbReference type="InterPro" id="IPR013547">
    <property type="entry name" value="P4H_N"/>
</dbReference>
<evidence type="ECO:0000256" key="14">
    <source>
        <dbReference type="SAM" id="SignalP"/>
    </source>
</evidence>
<keyword evidence="9" id="KW-0223">Dioxygenase</keyword>
<dbReference type="SMART" id="SM00702">
    <property type="entry name" value="P4Hc"/>
    <property type="match status" value="1"/>
</dbReference>
<evidence type="ECO:0000256" key="13">
    <source>
        <dbReference type="SAM" id="Coils"/>
    </source>
</evidence>
<keyword evidence="13" id="KW-0175">Coiled coil</keyword>
<keyword evidence="10" id="KW-0560">Oxidoreductase</keyword>
<dbReference type="FunFam" id="1.25.40.10:FF:000006">
    <property type="entry name" value="Prolyl 4-hydroxylase subunit alpha 2"/>
    <property type="match status" value="1"/>
</dbReference>